<dbReference type="AlphaFoldDB" id="A0A1Q8QWQ9"/>
<comment type="caution">
    <text evidence="3">The sequence shown here is derived from an EMBL/GenBank/DDBJ whole genome shotgun (WGS) entry which is preliminary data.</text>
</comment>
<dbReference type="RefSeq" id="WP_075365024.1">
    <property type="nucleotide sequence ID" value="NZ_MLBF01000015.1"/>
</dbReference>
<dbReference type="PROSITE" id="PS51257">
    <property type="entry name" value="PROKAR_LIPOPROTEIN"/>
    <property type="match status" value="1"/>
</dbReference>
<dbReference type="SUPFAM" id="SSF52467">
    <property type="entry name" value="DHS-like NAD/FAD-binding domain"/>
    <property type="match status" value="1"/>
</dbReference>
<evidence type="ECO:0000313" key="3">
    <source>
        <dbReference type="EMBL" id="OLN31725.1"/>
    </source>
</evidence>
<keyword evidence="2" id="KW-0007">Acetylation</keyword>
<dbReference type="InterPro" id="IPR038916">
    <property type="entry name" value="FAM118"/>
</dbReference>
<dbReference type="SUPFAM" id="SSF52540">
    <property type="entry name" value="P-loop containing nucleoside triphosphate hydrolases"/>
    <property type="match status" value="1"/>
</dbReference>
<keyword evidence="4" id="KW-1185">Reference proteome</keyword>
<reference evidence="3 4" key="1">
    <citation type="submission" date="2016-09" db="EMBL/GenBank/DDBJ databases">
        <title>Complete genome of Desulfosporosinus sp. OL.</title>
        <authorList>
            <person name="Mardanov A."/>
            <person name="Beletsky A."/>
            <person name="Panova A."/>
            <person name="Karnachuk O."/>
            <person name="Ravin N."/>
        </authorList>
    </citation>
    <scope>NUCLEOTIDE SEQUENCE [LARGE SCALE GENOMIC DNA]</scope>
    <source>
        <strain evidence="3 4">OL</strain>
    </source>
</reference>
<dbReference type="PANTHER" id="PTHR28623">
    <property type="entry name" value="PROTEIN FAM118B"/>
    <property type="match status" value="1"/>
</dbReference>
<dbReference type="InterPro" id="IPR029035">
    <property type="entry name" value="DHS-like_NAD/FAD-binding_dom"/>
</dbReference>
<dbReference type="Pfam" id="PF13289">
    <property type="entry name" value="SIR2_2"/>
    <property type="match status" value="1"/>
</dbReference>
<evidence type="ECO:0000313" key="4">
    <source>
        <dbReference type="Proteomes" id="UP000186102"/>
    </source>
</evidence>
<dbReference type="STRING" id="1888891.DSOL_2413"/>
<protein>
    <submittedName>
        <fullName evidence="3">Uncharacterized protein</fullName>
    </submittedName>
</protein>
<evidence type="ECO:0000256" key="1">
    <source>
        <dbReference type="ARBA" id="ARBA00022553"/>
    </source>
</evidence>
<sequence>MRELKEYPTLQKVLREAQRVTIFCGAGVSCSLSDSMVTWYSWLKRGLEYIDDNKKRHVEEKLAHGNLLDVAGDLIRFSKDKNQYGKWMNDSFLGLSIKNVPFAECFQKLQHLGDIVATTNYDMLLEEATVTGTLTYNQPNKILDVIRQDGEPKIIHIHGAYNQTESIDDIIADNTQYDKIIGNIGAQFLQNLLSINPIIFVGCGQTMDDPNISKLISFAKDHLNIDVPYFYLCKNDDDISELGSHIEPVIYGDSYSDLPLFFTEMVDYRLQQRFKDSKIIEITPYSLPSLTRRGLDLYYYANQQSIDFAGREDELKQIKDFVHSSEDFMWWAITGAAGMGKSRLALEVLRHLSTDWFGFFTKEKVNIADIERFEPFNHTIIVIDNARSLLTANIITALMTVFDKSKFKLRIILLERDNIIQFRGWYHELINKMSEHEKMKFRANAYRLPEEVQFGDKPKPSKAFLNLKPLNETASLSIISGFCRLLGDQINQEKARRIYESYLKNIPETCHRPLFLEIFIEIWLDKEGDIKPMDKEGLFGYLIIKEEDRWLGLIDQNQEALKYLTKLISLACAVNYIDLLDLPETYKSYWENIQKVLSLKSGEQRRQRIAVVLRELSQQESLAPNILSPQYLDVIKAFIVHFYLDNEEYITFAKTAWDYGLDGFLPFTLFLSKALEDFAEYDSFQKMIEYLPEANYHYFYLAVLIRTMPDIRNLQQIENNLSKVSMDDELITANLIEAWFQLGYVYTTKDDYRKLEQCADQIMALCTETLKYEAAKNRKLGIELCIEHLNQFTNAFLNKRQYDVAERCIDYLVELQEVEAYRNDGGLSTEIAEVQKAAFICYTEDGDWDDALVKLKAIQKVCKKFPMDRDNAEIYVYCLRRTCFRFGEEKSWSDFKIWISALEELATIFPESSEIVGAYALALSNRISGTQSSTKEKIKKRNANDIH</sequence>
<name>A0A1Q8QWQ9_9FIRM</name>
<organism evidence="3 4">
    <name type="scientific">Desulfosporosinus metallidurans</name>
    <dbReference type="NCBI Taxonomy" id="1888891"/>
    <lineage>
        <taxon>Bacteria</taxon>
        <taxon>Bacillati</taxon>
        <taxon>Bacillota</taxon>
        <taxon>Clostridia</taxon>
        <taxon>Eubacteriales</taxon>
        <taxon>Desulfitobacteriaceae</taxon>
        <taxon>Desulfosporosinus</taxon>
    </lineage>
</organism>
<gene>
    <name evidence="3" type="ORF">DSOL_2413</name>
</gene>
<evidence type="ECO:0000256" key="2">
    <source>
        <dbReference type="ARBA" id="ARBA00022990"/>
    </source>
</evidence>
<dbReference type="Gene3D" id="3.40.50.300">
    <property type="entry name" value="P-loop containing nucleotide triphosphate hydrolases"/>
    <property type="match status" value="1"/>
</dbReference>
<dbReference type="InterPro" id="IPR011990">
    <property type="entry name" value="TPR-like_helical_dom_sf"/>
</dbReference>
<dbReference type="Proteomes" id="UP000186102">
    <property type="component" value="Unassembled WGS sequence"/>
</dbReference>
<dbReference type="EMBL" id="MLBF01000015">
    <property type="protein sequence ID" value="OLN31725.1"/>
    <property type="molecule type" value="Genomic_DNA"/>
</dbReference>
<dbReference type="InterPro" id="IPR027417">
    <property type="entry name" value="P-loop_NTPase"/>
</dbReference>
<dbReference type="Gene3D" id="1.25.40.10">
    <property type="entry name" value="Tetratricopeptide repeat domain"/>
    <property type="match status" value="1"/>
</dbReference>
<proteinExistence type="predicted"/>
<dbReference type="PANTHER" id="PTHR28623:SF1">
    <property type="entry name" value="PROTEIN FAM118B"/>
    <property type="match status" value="1"/>
</dbReference>
<keyword evidence="1" id="KW-0597">Phosphoprotein</keyword>
<accession>A0A1Q8QWQ9</accession>
<dbReference type="OrthoDB" id="1803978at2"/>